<gene>
    <name evidence="1" type="ORF">WG901_12700</name>
</gene>
<sequence>MLRNPLSRMDGKDIGNLSLRVFPYFAVFSASACRTGKRVIAHIGLPRAAADPATICRTGNETGT</sequence>
<evidence type="ECO:0000313" key="1">
    <source>
        <dbReference type="EMBL" id="MEJ5977501.1"/>
    </source>
</evidence>
<reference evidence="1 2" key="1">
    <citation type="submission" date="2024-03" db="EMBL/GenBank/DDBJ databases">
        <authorList>
            <person name="Jo J.-H."/>
        </authorList>
    </citation>
    <scope>NUCLEOTIDE SEQUENCE [LARGE SCALE GENOMIC DNA]</scope>
    <source>
        <strain evidence="1 2">PS1R-30</strain>
    </source>
</reference>
<comment type="caution">
    <text evidence="1">The sequence shown here is derived from an EMBL/GenBank/DDBJ whole genome shotgun (WGS) entry which is preliminary data.</text>
</comment>
<name>A0ABU8RWN7_9SPHN</name>
<accession>A0ABU8RWN7</accession>
<dbReference type="PROSITE" id="PS51257">
    <property type="entry name" value="PROKAR_LIPOPROTEIN"/>
    <property type="match status" value="1"/>
</dbReference>
<evidence type="ECO:0000313" key="2">
    <source>
        <dbReference type="Proteomes" id="UP001361239"/>
    </source>
</evidence>
<protein>
    <submittedName>
        <fullName evidence="1">Uncharacterized protein</fullName>
    </submittedName>
</protein>
<proteinExistence type="predicted"/>
<dbReference type="EMBL" id="JBBHJZ010000002">
    <property type="protein sequence ID" value="MEJ5977501.1"/>
    <property type="molecule type" value="Genomic_DNA"/>
</dbReference>
<dbReference type="RefSeq" id="WP_339587438.1">
    <property type="nucleotide sequence ID" value="NZ_JBBHJZ010000002.1"/>
</dbReference>
<keyword evidence="2" id="KW-1185">Reference proteome</keyword>
<organism evidence="1 2">
    <name type="scientific">Novosphingobium anseongense</name>
    <dbReference type="NCBI Taxonomy" id="3133436"/>
    <lineage>
        <taxon>Bacteria</taxon>
        <taxon>Pseudomonadati</taxon>
        <taxon>Pseudomonadota</taxon>
        <taxon>Alphaproteobacteria</taxon>
        <taxon>Sphingomonadales</taxon>
        <taxon>Sphingomonadaceae</taxon>
        <taxon>Novosphingobium</taxon>
    </lineage>
</organism>
<dbReference type="Proteomes" id="UP001361239">
    <property type="component" value="Unassembled WGS sequence"/>
</dbReference>